<keyword evidence="4" id="KW-1185">Reference proteome</keyword>
<keyword evidence="1" id="KW-0732">Signal</keyword>
<evidence type="ECO:0000313" key="3">
    <source>
        <dbReference type="EMBL" id="PWQ93767.1"/>
    </source>
</evidence>
<evidence type="ECO:0000256" key="1">
    <source>
        <dbReference type="SAM" id="SignalP"/>
    </source>
</evidence>
<dbReference type="OrthoDB" id="9770043at2"/>
<dbReference type="AlphaFoldDB" id="A0A317C634"/>
<dbReference type="InterPro" id="IPR011041">
    <property type="entry name" value="Quinoprot_gluc/sorb_DH_b-prop"/>
</dbReference>
<dbReference type="Gene3D" id="2.120.10.30">
    <property type="entry name" value="TolB, C-terminal domain"/>
    <property type="match status" value="1"/>
</dbReference>
<dbReference type="InterPro" id="IPR054539">
    <property type="entry name" value="Beta-prop_PDH"/>
</dbReference>
<dbReference type="SUPFAM" id="SSF50952">
    <property type="entry name" value="Soluble quinoprotein glucose dehydrogenase"/>
    <property type="match status" value="1"/>
</dbReference>
<comment type="caution">
    <text evidence="3">The sequence shown here is derived from an EMBL/GenBank/DDBJ whole genome shotgun (WGS) entry which is preliminary data.</text>
</comment>
<evidence type="ECO:0000259" key="2">
    <source>
        <dbReference type="Pfam" id="PF22807"/>
    </source>
</evidence>
<name>A0A317C634_9GAMM</name>
<feature type="chain" id="PRO_5016314513" evidence="1">
    <location>
        <begin position="19"/>
        <end position="533"/>
    </location>
</feature>
<sequence length="533" mass="59653">MKYFFSLICLLFPSISTANSYPVSAEFCDGFPQANIGTMEGVCVGVVAQESDTIKWVKPRRIVQVAGTKQFIVTDMGGWKRGKGTVWLLDTADKPATLVALLSDLKLPHGLQVGPNGLFYVGETDRIFRFSLKNRKAVGVETVIENLPDAVNHSHPLSHFIFDHDNNLIVNIGAPSDQCKEDAREVYCSSVNDSLTTHAGLRRYYYISEANLWGRDYEVLATGLRNSMALASHKSGTLLQAENSIDLPGLHNPFEEINEIEEGRFYGWPYCYDNQKINPLWPTHGGKICSDPKQHKQPWIVLPAHAAPLDMRYYDGSMFESLKGSLLLSWHGYRATGHRLVSYKVDPKGLPIRAEKAHYFIDKSESENLGRNVPFLKTPYPSDIKNIAQAHEVISQSNSVPNIRPSGRPAGMTVAEDGSIWVLDDVNKALLRVAKGKAYKEVKDKTPDTSLDKFFAKVSDTNAAKVLLKRCQACHDLSSTVKDMKVPTTWLVKNDGKRLIENRVFHSPMRPMPPNSSLLKEETEAIKEWLTHL</sequence>
<gene>
    <name evidence="3" type="ORF">DKT75_19345</name>
</gene>
<accession>A0A317C634</accession>
<feature type="signal peptide" evidence="1">
    <location>
        <begin position="1"/>
        <end position="18"/>
    </location>
</feature>
<dbReference type="InterPro" id="IPR011042">
    <property type="entry name" value="6-blade_b-propeller_TolB-like"/>
</dbReference>
<reference evidence="3 4" key="1">
    <citation type="submission" date="2018-05" db="EMBL/GenBank/DDBJ databases">
        <title>Leucothrix arctica sp. nov., isolated from Arctic seawater.</title>
        <authorList>
            <person name="Choi A."/>
            <person name="Baek K."/>
        </authorList>
    </citation>
    <scope>NUCLEOTIDE SEQUENCE [LARGE SCALE GENOMIC DNA]</scope>
    <source>
        <strain evidence="3 4">IMCC9719</strain>
    </source>
</reference>
<dbReference type="RefSeq" id="WP_109825908.1">
    <property type="nucleotide sequence ID" value="NZ_QGKL01000042.1"/>
</dbReference>
<dbReference type="PANTHER" id="PTHR19328">
    <property type="entry name" value="HEDGEHOG-INTERACTING PROTEIN"/>
    <property type="match status" value="1"/>
</dbReference>
<dbReference type="EMBL" id="QGKL01000042">
    <property type="protein sequence ID" value="PWQ93767.1"/>
    <property type="molecule type" value="Genomic_DNA"/>
</dbReference>
<dbReference type="PANTHER" id="PTHR19328:SF53">
    <property type="entry name" value="MEMBRANE PROTEIN"/>
    <property type="match status" value="1"/>
</dbReference>
<protein>
    <submittedName>
        <fullName evidence="3">Sugar dehydrogenase</fullName>
    </submittedName>
</protein>
<feature type="domain" description="Pyrroloquinoline quinone-dependent pyranose dehydrogenase beta-propeller" evidence="2">
    <location>
        <begin position="101"/>
        <end position="356"/>
    </location>
</feature>
<dbReference type="Proteomes" id="UP000245506">
    <property type="component" value="Unassembled WGS sequence"/>
</dbReference>
<dbReference type="Pfam" id="PF22807">
    <property type="entry name" value="TrAA12"/>
    <property type="match status" value="1"/>
</dbReference>
<organism evidence="3 4">
    <name type="scientific">Leucothrix arctica</name>
    <dbReference type="NCBI Taxonomy" id="1481894"/>
    <lineage>
        <taxon>Bacteria</taxon>
        <taxon>Pseudomonadati</taxon>
        <taxon>Pseudomonadota</taxon>
        <taxon>Gammaproteobacteria</taxon>
        <taxon>Thiotrichales</taxon>
        <taxon>Thiotrichaceae</taxon>
        <taxon>Leucothrix</taxon>
    </lineage>
</organism>
<proteinExistence type="predicted"/>
<evidence type="ECO:0000313" key="4">
    <source>
        <dbReference type="Proteomes" id="UP000245506"/>
    </source>
</evidence>